<protein>
    <submittedName>
        <fullName evidence="3">Mobilization protein</fullName>
    </submittedName>
</protein>
<dbReference type="Proteomes" id="UP000484858">
    <property type="component" value="Unassembled WGS sequence"/>
</dbReference>
<accession>A0A829WSD2</accession>
<dbReference type="InterPro" id="IPR008687">
    <property type="entry name" value="MobC"/>
</dbReference>
<dbReference type="Pfam" id="PF05713">
    <property type="entry name" value="MobC"/>
    <property type="match status" value="1"/>
</dbReference>
<organism evidence="3 4">
    <name type="scientific">Gluconobacter oxydans NBRC 3293</name>
    <dbReference type="NCBI Taxonomy" id="1315969"/>
    <lineage>
        <taxon>Bacteria</taxon>
        <taxon>Pseudomonadati</taxon>
        <taxon>Pseudomonadota</taxon>
        <taxon>Alphaproteobacteria</taxon>
        <taxon>Acetobacterales</taxon>
        <taxon>Acetobacteraceae</taxon>
        <taxon>Gluconobacter</taxon>
    </lineage>
</organism>
<dbReference type="AlphaFoldDB" id="A0A829WSD2"/>
<feature type="region of interest" description="Disordered" evidence="1">
    <location>
        <begin position="105"/>
        <end position="124"/>
    </location>
</feature>
<evidence type="ECO:0000259" key="2">
    <source>
        <dbReference type="Pfam" id="PF05713"/>
    </source>
</evidence>
<gene>
    <name evidence="3" type="ORF">NBRC3293_0268</name>
</gene>
<feature type="compositionally biased region" description="Basic residues" evidence="1">
    <location>
        <begin position="111"/>
        <end position="124"/>
    </location>
</feature>
<name>A0A829WSD2_GLUOY</name>
<evidence type="ECO:0000313" key="4">
    <source>
        <dbReference type="Proteomes" id="UP000484858"/>
    </source>
</evidence>
<evidence type="ECO:0000313" key="3">
    <source>
        <dbReference type="EMBL" id="GEM15771.1"/>
    </source>
</evidence>
<proteinExistence type="predicted"/>
<dbReference type="EMBL" id="BARJ01000002">
    <property type="protein sequence ID" value="GEM15771.1"/>
    <property type="molecule type" value="Genomic_DNA"/>
</dbReference>
<reference evidence="3 4" key="1">
    <citation type="submission" date="2013-04" db="EMBL/GenBank/DDBJ databases">
        <title>Gluconobacter oxydans NBRC 3293 whole genome sequence.</title>
        <authorList>
            <person name="Matsutani M."/>
            <person name="Yakushi T."/>
            <person name="Matsushita K."/>
        </authorList>
    </citation>
    <scope>NUCLEOTIDE SEQUENCE [LARGE SCALE GENOMIC DNA]</scope>
    <source>
        <strain evidence="3 4">NBRC 3293</strain>
    </source>
</reference>
<dbReference type="RefSeq" id="WP_254060536.1">
    <property type="nucleotide sequence ID" value="NZ_BARJ01000002.1"/>
</dbReference>
<comment type="caution">
    <text evidence="3">The sequence shown here is derived from an EMBL/GenBank/DDBJ whole genome shotgun (WGS) entry which is preliminary data.</text>
</comment>
<evidence type="ECO:0000256" key="1">
    <source>
        <dbReference type="SAM" id="MobiDB-lite"/>
    </source>
</evidence>
<feature type="domain" description="Bacterial mobilisation" evidence="2">
    <location>
        <begin position="63"/>
        <end position="90"/>
    </location>
</feature>
<sequence length="124" mass="13649">MAQTDRLHSFRIRASQADLAAWERAAANADMNRTSWLRSLAADAAAGTRHPGILADEIRALRRELSACGNNLNQIAHRLNSGSRADPEAALDRLGNLMGEVSDFLHDAHAPKRKGGSRTRRQRQ</sequence>